<dbReference type="Pfam" id="PF00076">
    <property type="entry name" value="RRM_1"/>
    <property type="match status" value="2"/>
</dbReference>
<dbReference type="CDD" id="cd00590">
    <property type="entry name" value="RRM_SF"/>
    <property type="match status" value="2"/>
</dbReference>
<keyword evidence="1 2" id="KW-0694">RNA-binding</keyword>
<dbReference type="PANTHER" id="PTHR48027">
    <property type="entry name" value="HETEROGENEOUS NUCLEAR RIBONUCLEOPROTEIN 87F-RELATED"/>
    <property type="match status" value="1"/>
</dbReference>
<name>A0A0A1UCB6_ENTIV</name>
<dbReference type="InterPro" id="IPR012677">
    <property type="entry name" value="Nucleotide-bd_a/b_plait_sf"/>
</dbReference>
<dbReference type="RefSeq" id="XP_004258104.1">
    <property type="nucleotide sequence ID" value="XM_004258056.1"/>
</dbReference>
<dbReference type="Gene3D" id="3.30.70.330">
    <property type="match status" value="2"/>
</dbReference>
<protein>
    <submittedName>
        <fullName evidence="4">RNA-binding protein, putative</fullName>
    </submittedName>
</protein>
<evidence type="ECO:0000256" key="1">
    <source>
        <dbReference type="ARBA" id="ARBA00022884"/>
    </source>
</evidence>
<dbReference type="SUPFAM" id="SSF54928">
    <property type="entry name" value="RNA-binding domain, RBD"/>
    <property type="match status" value="1"/>
</dbReference>
<dbReference type="KEGG" id="eiv:EIN_153700"/>
<organism evidence="4 5">
    <name type="scientific">Entamoeba invadens IP1</name>
    <dbReference type="NCBI Taxonomy" id="370355"/>
    <lineage>
        <taxon>Eukaryota</taxon>
        <taxon>Amoebozoa</taxon>
        <taxon>Evosea</taxon>
        <taxon>Archamoebae</taxon>
        <taxon>Mastigamoebida</taxon>
        <taxon>Entamoebidae</taxon>
        <taxon>Entamoeba</taxon>
    </lineage>
</organism>
<keyword evidence="5" id="KW-1185">Reference proteome</keyword>
<evidence type="ECO:0000256" key="2">
    <source>
        <dbReference type="PROSITE-ProRule" id="PRU00176"/>
    </source>
</evidence>
<dbReference type="PROSITE" id="PS50102">
    <property type="entry name" value="RRM"/>
    <property type="match status" value="2"/>
</dbReference>
<feature type="domain" description="RRM" evidence="3">
    <location>
        <begin position="105"/>
        <end position="182"/>
    </location>
</feature>
<dbReference type="Proteomes" id="UP000014680">
    <property type="component" value="Unassembled WGS sequence"/>
</dbReference>
<accession>A0A0A1UCB6</accession>
<reference evidence="4 5" key="1">
    <citation type="submission" date="2012-10" db="EMBL/GenBank/DDBJ databases">
        <authorList>
            <person name="Zafar N."/>
            <person name="Inman J."/>
            <person name="Hall N."/>
            <person name="Lorenzi H."/>
            <person name="Caler E."/>
        </authorList>
    </citation>
    <scope>NUCLEOTIDE SEQUENCE [LARGE SCALE GENOMIC DNA]</scope>
    <source>
        <strain evidence="4 5">IP1</strain>
    </source>
</reference>
<gene>
    <name evidence="4" type="ORF">EIN_153700</name>
</gene>
<proteinExistence type="predicted"/>
<evidence type="ECO:0000259" key="3">
    <source>
        <dbReference type="PROSITE" id="PS50102"/>
    </source>
</evidence>
<dbReference type="OrthoDB" id="410044at2759"/>
<dbReference type="GeneID" id="14890224"/>
<dbReference type="InterPro" id="IPR035979">
    <property type="entry name" value="RBD_domain_sf"/>
</dbReference>
<dbReference type="InterPro" id="IPR000504">
    <property type="entry name" value="RRM_dom"/>
</dbReference>
<feature type="domain" description="RRM" evidence="3">
    <location>
        <begin position="18"/>
        <end position="94"/>
    </location>
</feature>
<dbReference type="OMA" id="WIVEWAK"/>
<sequence>MSGLLNRYGKRENAKPMTTLFFARLGASMKEQVLKDYCKHYGEVVDVTMVCDRETKKNKGCAFVKFKTSEEAQQCLSSFENLQDNHWIVEWAKSTQIRDSDLDKKTLYITGISNTKATDTDVYDHFSQYGIVEKVTVVGKDADFPPYAFVKFTDEKSANLALKNENGKKWDGEVLIIQFSETLESKKSRRLNRVKPQQTYISLQQQPELPVRVLRRIEPEDDDRENSLFKSLLSAFNFSSESQPTPPPEDDDQMLMRKSISEMKKADSPLLHNYEKIINQLEEDGNTTLKDQIDEVKHPFTFLDDDVWGPFQ</sequence>
<dbReference type="InterPro" id="IPR052462">
    <property type="entry name" value="SLIRP/GR-RBP-like"/>
</dbReference>
<dbReference type="AlphaFoldDB" id="A0A0A1UCB6"/>
<dbReference type="GO" id="GO:0003723">
    <property type="term" value="F:RNA binding"/>
    <property type="evidence" value="ECO:0007669"/>
    <property type="project" value="UniProtKB-UniRule"/>
</dbReference>
<dbReference type="SMART" id="SM00360">
    <property type="entry name" value="RRM"/>
    <property type="match status" value="2"/>
</dbReference>
<evidence type="ECO:0000313" key="4">
    <source>
        <dbReference type="EMBL" id="ELP91333.1"/>
    </source>
</evidence>
<dbReference type="EMBL" id="KB206474">
    <property type="protein sequence ID" value="ELP91333.1"/>
    <property type="molecule type" value="Genomic_DNA"/>
</dbReference>
<evidence type="ECO:0000313" key="5">
    <source>
        <dbReference type="Proteomes" id="UP000014680"/>
    </source>
</evidence>
<dbReference type="VEuPathDB" id="AmoebaDB:EIN_153700"/>